<evidence type="ECO:0000256" key="6">
    <source>
        <dbReference type="ARBA" id="ARBA00025604"/>
    </source>
</evidence>
<dbReference type="SMART" id="SM00316">
    <property type="entry name" value="S1"/>
    <property type="match status" value="6"/>
</dbReference>
<evidence type="ECO:0000256" key="9">
    <source>
        <dbReference type="SAM" id="MobiDB-lite"/>
    </source>
</evidence>
<dbReference type="GO" id="GO:0005840">
    <property type="term" value="C:ribosome"/>
    <property type="evidence" value="ECO:0007669"/>
    <property type="project" value="UniProtKB-KW"/>
</dbReference>
<organism evidence="11">
    <name type="scientific">uncultured Desulfobacterium sp</name>
    <dbReference type="NCBI Taxonomy" id="201089"/>
    <lineage>
        <taxon>Bacteria</taxon>
        <taxon>Pseudomonadati</taxon>
        <taxon>Thermodesulfobacteriota</taxon>
        <taxon>Desulfobacteria</taxon>
        <taxon>Desulfobacterales</taxon>
        <taxon>Desulfobacteriaceae</taxon>
        <taxon>Desulfobacterium</taxon>
        <taxon>environmental samples</taxon>
    </lineage>
</organism>
<feature type="domain" description="S1 motif" evidence="10">
    <location>
        <begin position="435"/>
        <end position="505"/>
    </location>
</feature>
<dbReference type="GO" id="GO:0003729">
    <property type="term" value="F:mRNA binding"/>
    <property type="evidence" value="ECO:0007669"/>
    <property type="project" value="TreeGrafter"/>
</dbReference>
<dbReference type="NCBIfam" id="TIGR00717">
    <property type="entry name" value="rpsA"/>
    <property type="match status" value="1"/>
</dbReference>
<proteinExistence type="inferred from homology"/>
<keyword evidence="4" id="KW-0689">Ribosomal protein</keyword>
<evidence type="ECO:0000256" key="1">
    <source>
        <dbReference type="ARBA" id="ARBA00006767"/>
    </source>
</evidence>
<feature type="compositionally biased region" description="Acidic residues" evidence="9">
    <location>
        <begin position="636"/>
        <end position="650"/>
    </location>
</feature>
<dbReference type="GO" id="GO:0003735">
    <property type="term" value="F:structural constituent of ribosome"/>
    <property type="evidence" value="ECO:0007669"/>
    <property type="project" value="InterPro"/>
</dbReference>
<dbReference type="GO" id="GO:1990904">
    <property type="term" value="C:ribonucleoprotein complex"/>
    <property type="evidence" value="ECO:0007669"/>
    <property type="project" value="UniProtKB-KW"/>
</dbReference>
<dbReference type="CDD" id="cd05688">
    <property type="entry name" value="S1_RPS1_repeat_ec3"/>
    <property type="match status" value="1"/>
</dbReference>
<dbReference type="EMBL" id="OJIN01000104">
    <property type="protein sequence ID" value="SPD73728.1"/>
    <property type="molecule type" value="Genomic_DNA"/>
</dbReference>
<comment type="function">
    <text evidence="6">Binds mRNA; thus facilitating recognition of the initiation point. It is needed to translate mRNA with a short Shine-Dalgarno (SD) purine-rich sequence.</text>
</comment>
<keyword evidence="5" id="KW-0687">Ribonucleoprotein</keyword>
<dbReference type="CDD" id="cd00164">
    <property type="entry name" value="S1_like"/>
    <property type="match status" value="1"/>
</dbReference>
<dbReference type="FunFam" id="2.40.50.140:FF:000018">
    <property type="entry name" value="30S ribosomal protein S1"/>
    <property type="match status" value="1"/>
</dbReference>
<name>A0A445MW84_9BACT</name>
<gene>
    <name evidence="11" type="primary">rpsA</name>
    <name evidence="11" type="ORF">PITCH_A1920067</name>
</gene>
<dbReference type="GO" id="GO:0006412">
    <property type="term" value="P:translation"/>
    <property type="evidence" value="ECO:0007669"/>
    <property type="project" value="InterPro"/>
</dbReference>
<accession>A0A445MW84</accession>
<feature type="domain" description="S1 motif" evidence="10">
    <location>
        <begin position="348"/>
        <end position="418"/>
    </location>
</feature>
<dbReference type="CDD" id="cd05687">
    <property type="entry name" value="S1_RPS1_repeat_ec1_hs1"/>
    <property type="match status" value="1"/>
</dbReference>
<feature type="domain" description="S1 motif" evidence="10">
    <location>
        <begin position="177"/>
        <end position="242"/>
    </location>
</feature>
<dbReference type="InterPro" id="IPR000110">
    <property type="entry name" value="Ribosomal_bS1"/>
</dbReference>
<dbReference type="CDD" id="cd04465">
    <property type="entry name" value="S1_RPS1_repeat_ec2_hs2"/>
    <property type="match status" value="1"/>
</dbReference>
<evidence type="ECO:0000313" key="11">
    <source>
        <dbReference type="EMBL" id="SPD73728.1"/>
    </source>
</evidence>
<dbReference type="SUPFAM" id="SSF50249">
    <property type="entry name" value="Nucleic acid-binding proteins"/>
    <property type="match status" value="6"/>
</dbReference>
<feature type="region of interest" description="Disordered" evidence="9">
    <location>
        <begin position="39"/>
        <end position="62"/>
    </location>
</feature>
<dbReference type="PRINTS" id="PR00681">
    <property type="entry name" value="RIBOSOMALS1"/>
</dbReference>
<evidence type="ECO:0000259" key="10">
    <source>
        <dbReference type="PROSITE" id="PS50126"/>
    </source>
</evidence>
<evidence type="ECO:0000256" key="4">
    <source>
        <dbReference type="ARBA" id="ARBA00022980"/>
    </source>
</evidence>
<evidence type="ECO:0000256" key="8">
    <source>
        <dbReference type="ARBA" id="ARBA00035517"/>
    </source>
</evidence>
<dbReference type="PANTHER" id="PTHR10724:SF7">
    <property type="entry name" value="SMALL RIBOSOMAL SUBUNIT PROTEIN BS1C"/>
    <property type="match status" value="1"/>
</dbReference>
<feature type="domain" description="S1 motif" evidence="10">
    <location>
        <begin position="93"/>
        <end position="159"/>
    </location>
</feature>
<sequence length="650" mass="72771">MNSYNIFDIKICFGHYQWEKMQGVINLMEKTNEITKDETIGTNNNKATFDNTQKSPGKGAGVTELAESSQEDIPDSDNFMKLYEESLKSIQEGEVIKGQIVQIGKEHVLVDVGYKSEGQIPIGEFIDQEGNLTAKVGDEVEVLLEREADDEGGIILSKEKAAKIKIWDDIREIYENNGVIRGIITSRVKGGLAVDIGLQAFLPGSQVDLRPIRDMDSLVNKQMDFKIVKYNKRRGNIVLSRRALLESERQALREKTLGSLEEGTVLKGVVKNITDYGLFIDLGGIDGLVHITDMSWGRVGHPSELHQIGDEITVKILSFDRDRERVSLGIKQLASDPWTDAESKFPVGQKVRGRIVSLTDYGAFVEVEEGVEGLIHVSEMSWTRKIRHPSQIVSVGDVIEAMVLNLDVAKKRISLGLKQVEPNPWDIIAEKYPVGTIIEGKIKNITDFGIFIGIDEGIDGLVHISDISWTTRIKHPSEVYKKGQEVQAVVLNIDKENERFSLGIKQLATDPWDEIPERYKPGTRITGTVTNVTDFGIFVEIEEGIEGLVHISEISTDRRGNPLAQFQVDDVIQAKVLNVSRKDKKIGLSIRKLDEVSEKDIYRSYLDNPQEATSNLGTLLREEMLHLEQQQKALAEEQEPKEEGSEDNPS</sequence>
<dbReference type="InterPro" id="IPR012340">
    <property type="entry name" value="NA-bd_OB-fold"/>
</dbReference>
<dbReference type="FunFam" id="2.40.50.140:FF:000103">
    <property type="entry name" value="protein RRP5 homolog"/>
    <property type="match status" value="1"/>
</dbReference>
<dbReference type="CDD" id="cd05690">
    <property type="entry name" value="S1_RPS1_repeat_ec5"/>
    <property type="match status" value="1"/>
</dbReference>
<dbReference type="PROSITE" id="PS50126">
    <property type="entry name" value="S1"/>
    <property type="match status" value="6"/>
</dbReference>
<feature type="region of interest" description="Disordered" evidence="9">
    <location>
        <begin position="628"/>
        <end position="650"/>
    </location>
</feature>
<evidence type="ECO:0000256" key="2">
    <source>
        <dbReference type="ARBA" id="ARBA00022737"/>
    </source>
</evidence>
<dbReference type="PANTHER" id="PTHR10724">
    <property type="entry name" value="30S RIBOSOMAL PROTEIN S1"/>
    <property type="match status" value="1"/>
</dbReference>
<dbReference type="NCBIfam" id="NF004952">
    <property type="entry name" value="PRK06299.1-2"/>
    <property type="match status" value="1"/>
</dbReference>
<protein>
    <recommendedName>
        <fullName evidence="7">Small ribosomal subunit protein bS1</fullName>
    </recommendedName>
    <alternativeName>
        <fullName evidence="8">30S ribosomal protein S1</fullName>
    </alternativeName>
</protein>
<dbReference type="FunFam" id="2.40.50.140:FF:000011">
    <property type="entry name" value="30S ribosomal protein S1"/>
    <property type="match status" value="2"/>
</dbReference>
<keyword evidence="3" id="KW-0694">RNA-binding</keyword>
<dbReference type="Pfam" id="PF00575">
    <property type="entry name" value="S1"/>
    <property type="match status" value="6"/>
</dbReference>
<evidence type="ECO:0000256" key="3">
    <source>
        <dbReference type="ARBA" id="ARBA00022884"/>
    </source>
</evidence>
<dbReference type="InterPro" id="IPR035104">
    <property type="entry name" value="Ribosomal_protein_S1-like"/>
</dbReference>
<feature type="domain" description="S1 motif" evidence="10">
    <location>
        <begin position="522"/>
        <end position="591"/>
    </location>
</feature>
<dbReference type="InterPro" id="IPR050437">
    <property type="entry name" value="Ribos_protein_bS1-like"/>
</dbReference>
<evidence type="ECO:0000256" key="7">
    <source>
        <dbReference type="ARBA" id="ARBA00035293"/>
    </source>
</evidence>
<feature type="domain" description="S1 motif" evidence="10">
    <location>
        <begin position="263"/>
        <end position="331"/>
    </location>
</feature>
<dbReference type="AlphaFoldDB" id="A0A445MW84"/>
<keyword evidence="2" id="KW-0677">Repeat</keyword>
<dbReference type="InterPro" id="IPR003029">
    <property type="entry name" value="S1_domain"/>
</dbReference>
<comment type="similarity">
    <text evidence="1">Belongs to the bacterial ribosomal protein bS1 family.</text>
</comment>
<evidence type="ECO:0000256" key="5">
    <source>
        <dbReference type="ARBA" id="ARBA00023274"/>
    </source>
</evidence>
<feature type="compositionally biased region" description="Polar residues" evidence="9">
    <location>
        <begin position="40"/>
        <end position="55"/>
    </location>
</feature>
<reference evidence="11" key="1">
    <citation type="submission" date="2018-01" db="EMBL/GenBank/DDBJ databases">
        <authorList>
            <person name="Regsiter A."/>
            <person name="William W."/>
        </authorList>
    </citation>
    <scope>NUCLEOTIDE SEQUENCE</scope>
    <source>
        <strain evidence="11">TRIP AH-1</strain>
    </source>
</reference>
<dbReference type="Gene3D" id="2.40.50.140">
    <property type="entry name" value="Nucleic acid-binding proteins"/>
    <property type="match status" value="6"/>
</dbReference>